<gene>
    <name evidence="1" type="ORF">SAMN02787073_3560</name>
</gene>
<dbReference type="Proteomes" id="UP000184108">
    <property type="component" value="Unassembled WGS sequence"/>
</dbReference>
<protein>
    <submittedName>
        <fullName evidence="1">Uncharacterized protein</fullName>
    </submittedName>
</protein>
<dbReference type="RefSeq" id="WP_262484369.1">
    <property type="nucleotide sequence ID" value="NZ_FQVE01000004.1"/>
</dbReference>
<sequence>MEYIFGEQLKLGLDYKKISNTDTSDSLFGKERATFIKRLNPSLD</sequence>
<proteinExistence type="predicted"/>
<organism evidence="1 2">
    <name type="scientific">Chryseobacterium vrystaatense</name>
    <dbReference type="NCBI Taxonomy" id="307480"/>
    <lineage>
        <taxon>Bacteria</taxon>
        <taxon>Pseudomonadati</taxon>
        <taxon>Bacteroidota</taxon>
        <taxon>Flavobacteriia</taxon>
        <taxon>Flavobacteriales</taxon>
        <taxon>Weeksellaceae</taxon>
        <taxon>Chryseobacterium group</taxon>
        <taxon>Chryseobacterium</taxon>
    </lineage>
</organism>
<accession>A0A1M5H347</accession>
<dbReference type="EMBL" id="FQVE01000004">
    <property type="protein sequence ID" value="SHG10326.1"/>
    <property type="molecule type" value="Genomic_DNA"/>
</dbReference>
<name>A0A1M5H347_9FLAO</name>
<evidence type="ECO:0000313" key="1">
    <source>
        <dbReference type="EMBL" id="SHG10326.1"/>
    </source>
</evidence>
<reference evidence="2" key="1">
    <citation type="submission" date="2016-11" db="EMBL/GenBank/DDBJ databases">
        <authorList>
            <person name="Varghese N."/>
            <person name="Submissions S."/>
        </authorList>
    </citation>
    <scope>NUCLEOTIDE SEQUENCE [LARGE SCALE GENOMIC DNA]</scope>
    <source>
        <strain evidence="2">YR203</strain>
    </source>
</reference>
<evidence type="ECO:0000313" key="2">
    <source>
        <dbReference type="Proteomes" id="UP000184108"/>
    </source>
</evidence>
<dbReference type="AlphaFoldDB" id="A0A1M5H347"/>